<evidence type="ECO:0000259" key="1">
    <source>
        <dbReference type="Pfam" id="PF09995"/>
    </source>
</evidence>
<dbReference type="Proteomes" id="UP000077143">
    <property type="component" value="Chromosome"/>
</dbReference>
<name>A0A172UQX4_9MYCO</name>
<evidence type="ECO:0000313" key="2">
    <source>
        <dbReference type="EMBL" id="ANE81589.1"/>
    </source>
</evidence>
<accession>A0A172UQX4</accession>
<dbReference type="OrthoDB" id="7614910at2"/>
<dbReference type="InterPro" id="IPR018713">
    <property type="entry name" value="MPAB/Lcp_cat_dom"/>
</dbReference>
<feature type="domain" description="ER-bound oxygenase mpaB/mpaB'/Rubber oxygenase catalytic" evidence="1">
    <location>
        <begin position="104"/>
        <end position="330"/>
    </location>
</feature>
<dbReference type="PANTHER" id="PTHR37539:SF1">
    <property type="entry name" value="ER-BOUND OXYGENASE MPAB_MPAB'_RUBBER OXYGENASE CATALYTIC DOMAIN-CONTAINING PROTEIN"/>
    <property type="match status" value="1"/>
</dbReference>
<dbReference type="KEGG" id="madi:A7U43_21925"/>
<keyword evidence="3" id="KW-1185">Reference proteome</keyword>
<organism evidence="2 3">
    <name type="scientific">Mycobacterium adipatum</name>
    <dbReference type="NCBI Taxonomy" id="1682113"/>
    <lineage>
        <taxon>Bacteria</taxon>
        <taxon>Bacillati</taxon>
        <taxon>Actinomycetota</taxon>
        <taxon>Actinomycetes</taxon>
        <taxon>Mycobacteriales</taxon>
        <taxon>Mycobacteriaceae</taxon>
        <taxon>Mycobacterium</taxon>
    </lineage>
</organism>
<proteinExistence type="predicted"/>
<dbReference type="GO" id="GO:0016491">
    <property type="term" value="F:oxidoreductase activity"/>
    <property type="evidence" value="ECO:0007669"/>
    <property type="project" value="InterPro"/>
</dbReference>
<dbReference type="STRING" id="1682113.A7U43_21925"/>
<protein>
    <recommendedName>
        <fullName evidence="1">ER-bound oxygenase mpaB/mpaB'/Rubber oxygenase catalytic domain-containing protein</fullName>
    </recommendedName>
</protein>
<gene>
    <name evidence="2" type="ORF">A7U43_21925</name>
</gene>
<sequence length="398" mass="42292">MSIASETAVPKADIAVQRYRPAGQDWVDGVYAADPLADAAVAAFAELPRGTGMAMFRTALAEGIDAVPDAPAALRDLFAEVDTEPAWLDRAALDRAAGHLVRHMASYGIVLGAASLAKGAMNQVAGMPLVVTNRYTSQAAVRSLEVGSWMETILTPGGLRRQGAGFATTLRVRLIHAFVRKSLWDSGSWDSEAWGAPIAQSFMAFTIVEFGNIALTAMRQLGVRYTAAELDDIFHFWRYVGFLNGVGPGLNPTCEADHVRIEELYALTGSNPDDGDRDFVRALTHDYLAVEIADLLPVGGHGLGVAVVNGLTRAFLGDEAAAKLGVPDTVLKHLPAVVSPVIGGVNRVLGAVPGVNDWRTWRAQAGIPQVMAQQRKRYGMAHDLVDAAPDHGGHPAGS</sequence>
<dbReference type="AlphaFoldDB" id="A0A172UQX4"/>
<reference evidence="2 3" key="1">
    <citation type="submission" date="2016-05" db="EMBL/GenBank/DDBJ databases">
        <title>Complete genome sequence of a phthalic acid esters degrading Mycobacterium sp. YC-RL4.</title>
        <authorList>
            <person name="Ren L."/>
            <person name="Fan S."/>
            <person name="Ruth N."/>
            <person name="Jia Y."/>
            <person name="Wang J."/>
            <person name="Qiao C."/>
        </authorList>
    </citation>
    <scope>NUCLEOTIDE SEQUENCE [LARGE SCALE GENOMIC DNA]</scope>
    <source>
        <strain evidence="2 3">YC-RL4</strain>
    </source>
</reference>
<dbReference type="InterPro" id="IPR037473">
    <property type="entry name" value="Lcp-like"/>
</dbReference>
<dbReference type="EMBL" id="CP015596">
    <property type="protein sequence ID" value="ANE81589.1"/>
    <property type="molecule type" value="Genomic_DNA"/>
</dbReference>
<evidence type="ECO:0000313" key="3">
    <source>
        <dbReference type="Proteomes" id="UP000077143"/>
    </source>
</evidence>
<dbReference type="RefSeq" id="WP_067999359.1">
    <property type="nucleotide sequence ID" value="NZ_CP015596.1"/>
</dbReference>
<dbReference type="PANTHER" id="PTHR37539">
    <property type="entry name" value="SECRETED PROTEIN-RELATED"/>
    <property type="match status" value="1"/>
</dbReference>
<dbReference type="Pfam" id="PF09995">
    <property type="entry name" value="MPAB_Lcp_cat"/>
    <property type="match status" value="1"/>
</dbReference>